<accession>A0A4E0RDA8</accession>
<feature type="region of interest" description="Disordered" evidence="8">
    <location>
        <begin position="482"/>
        <end position="533"/>
    </location>
</feature>
<evidence type="ECO:0000313" key="12">
    <source>
        <dbReference type="Proteomes" id="UP000230066"/>
    </source>
</evidence>
<feature type="non-terminal residue" evidence="11">
    <location>
        <position position="1"/>
    </location>
</feature>
<comment type="subcellular location">
    <subcellularLocation>
        <location evidence="2">Cytoplasm</location>
    </subcellularLocation>
    <subcellularLocation>
        <location evidence="1">Nucleus</location>
    </subcellularLocation>
</comment>
<feature type="compositionally biased region" description="Low complexity" evidence="8">
    <location>
        <begin position="496"/>
        <end position="507"/>
    </location>
</feature>
<feature type="domain" description="Importin N-terminal" evidence="9">
    <location>
        <begin position="24"/>
        <end position="89"/>
    </location>
</feature>
<evidence type="ECO:0000256" key="4">
    <source>
        <dbReference type="ARBA" id="ARBA00022448"/>
    </source>
</evidence>
<dbReference type="GO" id="GO:0031267">
    <property type="term" value="F:small GTPase binding"/>
    <property type="evidence" value="ECO:0007669"/>
    <property type="project" value="InterPro"/>
</dbReference>
<keyword evidence="5" id="KW-0963">Cytoplasm</keyword>
<dbReference type="GO" id="GO:0005737">
    <property type="term" value="C:cytoplasm"/>
    <property type="evidence" value="ECO:0007669"/>
    <property type="project" value="UniProtKB-SubCell"/>
</dbReference>
<dbReference type="InterPro" id="IPR011989">
    <property type="entry name" value="ARM-like"/>
</dbReference>
<dbReference type="EMBL" id="JXXN02001131">
    <property type="protein sequence ID" value="THD25466.1"/>
    <property type="molecule type" value="Genomic_DNA"/>
</dbReference>
<sequence length="1250" mass="139977">DINQLEYYCKELYITTDPQIRTQAEKACSDLCKRADCADLCQLLLQRAHSCYSQLIAATALTKYILNRDAIIPIAARLEIRDYVLNYLATHTGLERFVQQSLITLLCRLTKSGWFDTTDDGRGFRDILNCASKFIESGQSAAILIGVQLLSNLVQEMNQNSERARSLVAHTVTICKHVFYPYCFPSPLWLLYPARTQSDMTRIIFMQRKLSASFRDSLLLPIFRLSLNLLREADKNIASLDLNNSDQHGLLSQSLQLVHSCLTFDFIGTSAGMGSSICDESSNGMDDLMVIQIPTSWRSIFLDSDTVRLFFRLYSGLPSDIRTLVLACLIQLVSVRRSLFTNSERQSFLAELVGGTKTILADQSVSLSNSDTYHEFCRLLSRLKCNFQLTELIGLDCYAEFIQLITGFTVHSLKSFFRGNNNNSIHYLLALWQRLVASLPYVQSPDSELLENAASQVSRTYIEACLASIPDYVNCPSHVRSTPDKSVKSDSQPWMTGFSGSTGTTRSNRPVRSKPNRGDSLVQNDDDDDNLSECPLDDLTTLSQQMEQFAVIGRCGFARTCGVVAQLFDESAGSYEKALSMLSQSSVADPSLVQIINYEEHRLSWLVYMAGALIGSRINYTSSDDDYDGELVYLRLSEVLGFSDDLPVLGAFVEKILTNLKYWTCHEPILHRTLDLLSELSRGYSAMRKLLRLDGIQFLLTNHTEDSFAFLAPVADVSSISTHAQTARYRLRTTFYASLARLLMVDLGEDETRFLSFMTPLTRVANRLIMTILSGSSNMMTAEQAKCAVIGLARDLRGLSSSLNTKAAYQLLLEWFYPTGFKLFSRALELWPLDPMVSVSVLKLLAEIVHNRNGRLLFDSTVPTGYLLFTELSAALSGFGVQIIPHTRDLPKPSVYSVKLKPIMAALRALKMCISGNFINFGVFSLFQDDSLEKSMQMGVQLMLSIDETDIQLQLNNHYLVVHANCIHLEDRQNVYRPTFLPLLLPFHLFMPQLSFFLCNSDTSISDICCLCLDYILTHLFKLVQQQQRSGLMNGSMHTGQSAELHLISLDSINSDTAGRGPPGSQKYQGASRFAVWSTRAAVAETQLLDLLKPNSASLVLLRRMLVVLLCSVVQEECRNQWSISRPLLTLIFLNNEYYMELRNRVIASMPADRQEALTKLFEKLMDEVEFNLIGKDRDKFTQNVSSFKHALGEFMKSSNGSGSTRQTESSTMQDQTAGTGTVVPAEFADSEYICLSATIAQAAGLAHIL</sequence>
<dbReference type="InterPro" id="IPR044189">
    <property type="entry name" value="XPO4/7-like"/>
</dbReference>
<gene>
    <name evidence="11" type="ORF">D915_003422</name>
</gene>
<keyword evidence="12" id="KW-1185">Reference proteome</keyword>
<dbReference type="InterPro" id="IPR001494">
    <property type="entry name" value="Importin-beta_N"/>
</dbReference>
<name>A0A4E0RDA8_FASHE</name>
<evidence type="ECO:0000259" key="9">
    <source>
        <dbReference type="Pfam" id="PF03810"/>
    </source>
</evidence>
<evidence type="ECO:0000256" key="3">
    <source>
        <dbReference type="ARBA" id="ARBA00009466"/>
    </source>
</evidence>
<dbReference type="GO" id="GO:0005049">
    <property type="term" value="F:nuclear export signal receptor activity"/>
    <property type="evidence" value="ECO:0007669"/>
    <property type="project" value="InterPro"/>
</dbReference>
<evidence type="ECO:0000259" key="10">
    <source>
        <dbReference type="Pfam" id="PF25795"/>
    </source>
</evidence>
<evidence type="ECO:0000256" key="7">
    <source>
        <dbReference type="ARBA" id="ARBA00023242"/>
    </source>
</evidence>
<protein>
    <submittedName>
        <fullName evidence="11">XPO7</fullName>
    </submittedName>
</protein>
<dbReference type="GO" id="GO:0006611">
    <property type="term" value="P:protein export from nucleus"/>
    <property type="evidence" value="ECO:0007669"/>
    <property type="project" value="TreeGrafter"/>
</dbReference>
<comment type="similarity">
    <text evidence="3">Belongs to the exportin family.</text>
</comment>
<dbReference type="Pfam" id="PF25795">
    <property type="entry name" value="TPR_XPO7"/>
    <property type="match status" value="1"/>
</dbReference>
<proteinExistence type="inferred from homology"/>
<dbReference type="AlphaFoldDB" id="A0A4E0RDA8"/>
<dbReference type="PANTHER" id="PTHR12596:SF2">
    <property type="entry name" value="EXPORTIN-7 ISOFORM X1"/>
    <property type="match status" value="1"/>
</dbReference>
<dbReference type="SUPFAM" id="SSF48371">
    <property type="entry name" value="ARM repeat"/>
    <property type="match status" value="1"/>
</dbReference>
<keyword evidence="6" id="KW-0653">Protein transport</keyword>
<evidence type="ECO:0000313" key="11">
    <source>
        <dbReference type="EMBL" id="THD25466.1"/>
    </source>
</evidence>
<feature type="compositionally biased region" description="Polar residues" evidence="8">
    <location>
        <begin position="1197"/>
        <end position="1219"/>
    </location>
</feature>
<evidence type="ECO:0000256" key="2">
    <source>
        <dbReference type="ARBA" id="ARBA00004496"/>
    </source>
</evidence>
<dbReference type="Gene3D" id="1.25.10.10">
    <property type="entry name" value="Leucine-rich Repeat Variant"/>
    <property type="match status" value="1"/>
</dbReference>
<evidence type="ECO:0000256" key="5">
    <source>
        <dbReference type="ARBA" id="ARBA00022490"/>
    </source>
</evidence>
<reference evidence="11" key="1">
    <citation type="submission" date="2019-03" db="EMBL/GenBank/DDBJ databases">
        <title>Improved annotation for the trematode Fasciola hepatica.</title>
        <authorList>
            <person name="Choi Y.-J."/>
            <person name="Martin J."/>
            <person name="Mitreva M."/>
        </authorList>
    </citation>
    <scope>NUCLEOTIDE SEQUENCE [LARGE SCALE GENOMIC DNA]</scope>
</reference>
<dbReference type="InterPro" id="IPR057947">
    <property type="entry name" value="TPR_XPO7/RBP17"/>
</dbReference>
<dbReference type="InterPro" id="IPR016024">
    <property type="entry name" value="ARM-type_fold"/>
</dbReference>
<feature type="domain" description="Exportin-7/Ran-binding protein 17 TPR repeats" evidence="10">
    <location>
        <begin position="632"/>
        <end position="716"/>
    </location>
</feature>
<comment type="caution">
    <text evidence="11">The sequence shown here is derived from an EMBL/GenBank/DDBJ whole genome shotgun (WGS) entry which is preliminary data.</text>
</comment>
<organism evidence="11 12">
    <name type="scientific">Fasciola hepatica</name>
    <name type="common">Liver fluke</name>
    <dbReference type="NCBI Taxonomy" id="6192"/>
    <lineage>
        <taxon>Eukaryota</taxon>
        <taxon>Metazoa</taxon>
        <taxon>Spiralia</taxon>
        <taxon>Lophotrochozoa</taxon>
        <taxon>Platyhelminthes</taxon>
        <taxon>Trematoda</taxon>
        <taxon>Digenea</taxon>
        <taxon>Plagiorchiida</taxon>
        <taxon>Echinostomata</taxon>
        <taxon>Echinostomatoidea</taxon>
        <taxon>Fasciolidae</taxon>
        <taxon>Fasciola</taxon>
    </lineage>
</organism>
<keyword evidence="7" id="KW-0539">Nucleus</keyword>
<dbReference type="Proteomes" id="UP000230066">
    <property type="component" value="Unassembled WGS sequence"/>
</dbReference>
<evidence type="ECO:0000256" key="6">
    <source>
        <dbReference type="ARBA" id="ARBA00022927"/>
    </source>
</evidence>
<evidence type="ECO:0000256" key="8">
    <source>
        <dbReference type="SAM" id="MobiDB-lite"/>
    </source>
</evidence>
<dbReference type="PANTHER" id="PTHR12596">
    <property type="entry name" value="EXPORTIN 4,7-RELATED"/>
    <property type="match status" value="1"/>
</dbReference>
<keyword evidence="4" id="KW-0813">Transport</keyword>
<dbReference type="GO" id="GO:0005643">
    <property type="term" value="C:nuclear pore"/>
    <property type="evidence" value="ECO:0007669"/>
    <property type="project" value="TreeGrafter"/>
</dbReference>
<feature type="region of interest" description="Disordered" evidence="8">
    <location>
        <begin position="1196"/>
        <end position="1219"/>
    </location>
</feature>
<evidence type="ECO:0000256" key="1">
    <source>
        <dbReference type="ARBA" id="ARBA00004123"/>
    </source>
</evidence>
<dbReference type="Pfam" id="PF03810">
    <property type="entry name" value="IBN_N"/>
    <property type="match status" value="1"/>
</dbReference>